<feature type="transmembrane region" description="Helical" evidence="1">
    <location>
        <begin position="122"/>
        <end position="138"/>
    </location>
</feature>
<dbReference type="AlphaFoldDB" id="A0A378YTC4"/>
<proteinExistence type="predicted"/>
<dbReference type="SUPFAM" id="SSF52540">
    <property type="entry name" value="P-loop containing nucleoside triphosphate hydrolases"/>
    <property type="match status" value="1"/>
</dbReference>
<keyword evidence="1" id="KW-1133">Transmembrane helix</keyword>
<feature type="transmembrane region" description="Helical" evidence="1">
    <location>
        <begin position="158"/>
        <end position="181"/>
    </location>
</feature>
<organism evidence="2 3">
    <name type="scientific">Nocardia otitidiscaviarum</name>
    <dbReference type="NCBI Taxonomy" id="1823"/>
    <lineage>
        <taxon>Bacteria</taxon>
        <taxon>Bacillati</taxon>
        <taxon>Actinomycetota</taxon>
        <taxon>Actinomycetes</taxon>
        <taxon>Mycobacteriales</taxon>
        <taxon>Nocardiaceae</taxon>
        <taxon>Nocardia</taxon>
    </lineage>
</organism>
<accession>A0A378YTC4</accession>
<sequence>MSDCTPLITPYDCGDAVAPAPAGPPVESPPVPAPVPEIPEVPIGVAGAAAVPPEPTRTPVFENATLPNGWQAPDWSVGLPSVPEAFEFAGTSLAGAGFLTALGVGMNVLAARRRWEARQVRNYATGSLVLPVGAIWASDSWTAPLSLWWDGAGVLLDHGLASGALAAMAAGGVPVAFWAAAAWRARFLGRLGTEGVGSPSKTRRLQRRQQLGKARAARKAAKYGAPITAGWLHSKAVLGTLSEYTDATQPTTVTELAGRRGSKLAIPIEGLGHMVLLGMSQRAGKTTLLTRFGTALYCAYWHRYVRTGEKRPLLIFVDCKGGKPGLATGRELVKIAARLKVDPRRVALWPVTNRLDLWAMDAEDMCATLESMINPVASTDAGAEHFKQNRIRVTKLAVLAPGGPPRSKQAFLDRLSVSWLKTAYKADQSVLDEIDALEKNKPPAVGDVSGKFRNIFAAIGEGFDGGRPLNSFDMIYATVPGTVRGEYARAQVAALVTLIEQFACGEHDRQVVLIIDEMSAVADKTGGINQTNIAERLLGMGVVAIFAAQNQFGLGQTPDDRRRLLESCPSGALLMKLEGAGKVSEVFGSRPVTENTRHTKHGRLGDEGSLGQRETFFIDPNQLAEFERGDVVWVHARQAHWGHVVPIDLDELAPLPADPQPKRWADSTRPRVPLLRVRDLDSGRTRQADLGFEGGDTA</sequence>
<dbReference type="Proteomes" id="UP000255467">
    <property type="component" value="Unassembled WGS sequence"/>
</dbReference>
<evidence type="ECO:0000313" key="2">
    <source>
        <dbReference type="EMBL" id="SUA80405.1"/>
    </source>
</evidence>
<reference evidence="2 3" key="1">
    <citation type="submission" date="2018-06" db="EMBL/GenBank/DDBJ databases">
        <authorList>
            <consortium name="Pathogen Informatics"/>
            <person name="Doyle S."/>
        </authorList>
    </citation>
    <scope>NUCLEOTIDE SEQUENCE [LARGE SCALE GENOMIC DNA]</scope>
    <source>
        <strain evidence="2 3">NCTC1934</strain>
    </source>
</reference>
<keyword evidence="3" id="KW-1185">Reference proteome</keyword>
<dbReference type="InterPro" id="IPR027417">
    <property type="entry name" value="P-loop_NTPase"/>
</dbReference>
<gene>
    <name evidence="2" type="ORF">NCTC1934_04260</name>
</gene>
<feature type="transmembrane region" description="Helical" evidence="1">
    <location>
        <begin position="88"/>
        <end position="110"/>
    </location>
</feature>
<evidence type="ECO:0000313" key="3">
    <source>
        <dbReference type="Proteomes" id="UP000255467"/>
    </source>
</evidence>
<dbReference type="RefSeq" id="WP_039819147.1">
    <property type="nucleotide sequence ID" value="NZ_UGRY01000002.1"/>
</dbReference>
<dbReference type="EMBL" id="UGRY01000002">
    <property type="protein sequence ID" value="SUA80405.1"/>
    <property type="molecule type" value="Genomic_DNA"/>
</dbReference>
<dbReference type="OrthoDB" id="4568575at2"/>
<protein>
    <recommendedName>
        <fullName evidence="4">Type IV secretory pathway, VirD4 components</fullName>
    </recommendedName>
</protein>
<keyword evidence="1" id="KW-0812">Transmembrane</keyword>
<keyword evidence="1" id="KW-0472">Membrane</keyword>
<name>A0A378YTC4_9NOCA</name>
<evidence type="ECO:0000256" key="1">
    <source>
        <dbReference type="SAM" id="Phobius"/>
    </source>
</evidence>
<evidence type="ECO:0008006" key="4">
    <source>
        <dbReference type="Google" id="ProtNLM"/>
    </source>
</evidence>